<sequence>MTYPDDRTPESSDPTPPVDPYAGTQIGNTALPGQPYDSQPDGTQSYGGPAPEAQQFGSEQFGGQPYAGQPYAAQPYPGQPYGSQQFGGQPFPGGAYPPAPQGPTSRPGSVVSAGAILIVLGALGLLGTLSSRLMDTGITVGDGAYVLGSIIGTIISLVIVVAALGAGIALLTQRSNNVRILATVIAALLAVTCIGLVATIAVPILLWATDSAKSWFADAPIGTPPAQY</sequence>
<feature type="transmembrane region" description="Helical" evidence="2">
    <location>
        <begin position="150"/>
        <end position="172"/>
    </location>
</feature>
<evidence type="ECO:0008006" key="5">
    <source>
        <dbReference type="Google" id="ProtNLM"/>
    </source>
</evidence>
<gene>
    <name evidence="3" type="ORF">GCM10023217_02500</name>
</gene>
<keyword evidence="2" id="KW-0472">Membrane</keyword>
<keyword evidence="2" id="KW-1133">Transmembrane helix</keyword>
<dbReference type="RefSeq" id="WP_246994101.1">
    <property type="nucleotide sequence ID" value="NZ_BAABIE010000001.1"/>
</dbReference>
<proteinExistence type="predicted"/>
<protein>
    <recommendedName>
        <fullName evidence="5">DUF4064 domain-containing protein</fullName>
    </recommendedName>
</protein>
<feature type="compositionally biased region" description="Low complexity" evidence="1">
    <location>
        <begin position="62"/>
        <end position="94"/>
    </location>
</feature>
<feature type="region of interest" description="Disordered" evidence="1">
    <location>
        <begin position="1"/>
        <end position="107"/>
    </location>
</feature>
<evidence type="ECO:0000313" key="3">
    <source>
        <dbReference type="EMBL" id="GAA4738507.1"/>
    </source>
</evidence>
<feature type="transmembrane region" description="Helical" evidence="2">
    <location>
        <begin position="110"/>
        <end position="130"/>
    </location>
</feature>
<name>A0ABP8YUY7_9ACTN</name>
<dbReference type="Proteomes" id="UP001500822">
    <property type="component" value="Unassembled WGS sequence"/>
</dbReference>
<evidence type="ECO:0000256" key="2">
    <source>
        <dbReference type="SAM" id="Phobius"/>
    </source>
</evidence>
<feature type="compositionally biased region" description="Polar residues" evidence="1">
    <location>
        <begin position="36"/>
        <end position="46"/>
    </location>
</feature>
<evidence type="ECO:0000313" key="4">
    <source>
        <dbReference type="Proteomes" id="UP001500822"/>
    </source>
</evidence>
<reference evidence="4" key="1">
    <citation type="journal article" date="2019" name="Int. J. Syst. Evol. Microbiol.">
        <title>The Global Catalogue of Microorganisms (GCM) 10K type strain sequencing project: providing services to taxonomists for standard genome sequencing and annotation.</title>
        <authorList>
            <consortium name="The Broad Institute Genomics Platform"/>
            <consortium name="The Broad Institute Genome Sequencing Center for Infectious Disease"/>
            <person name="Wu L."/>
            <person name="Ma J."/>
        </authorList>
    </citation>
    <scope>NUCLEOTIDE SEQUENCE [LARGE SCALE GENOMIC DNA]</scope>
    <source>
        <strain evidence="4">JCM 18077</strain>
    </source>
</reference>
<feature type="transmembrane region" description="Helical" evidence="2">
    <location>
        <begin position="184"/>
        <end position="208"/>
    </location>
</feature>
<evidence type="ECO:0000256" key="1">
    <source>
        <dbReference type="SAM" id="MobiDB-lite"/>
    </source>
</evidence>
<comment type="caution">
    <text evidence="3">The sequence shown here is derived from an EMBL/GenBank/DDBJ whole genome shotgun (WGS) entry which is preliminary data.</text>
</comment>
<dbReference type="EMBL" id="BAABIE010000001">
    <property type="protein sequence ID" value="GAA4738507.1"/>
    <property type="molecule type" value="Genomic_DNA"/>
</dbReference>
<keyword evidence="4" id="KW-1185">Reference proteome</keyword>
<keyword evidence="2" id="KW-0812">Transmembrane</keyword>
<feature type="compositionally biased region" description="Basic and acidic residues" evidence="1">
    <location>
        <begin position="1"/>
        <end position="10"/>
    </location>
</feature>
<accession>A0ABP8YUY7</accession>
<organism evidence="3 4">
    <name type="scientific">Gordonia alkaliphila</name>
    <dbReference type="NCBI Taxonomy" id="1053547"/>
    <lineage>
        <taxon>Bacteria</taxon>
        <taxon>Bacillati</taxon>
        <taxon>Actinomycetota</taxon>
        <taxon>Actinomycetes</taxon>
        <taxon>Mycobacteriales</taxon>
        <taxon>Gordoniaceae</taxon>
        <taxon>Gordonia</taxon>
    </lineage>
</organism>